<feature type="domain" description="DUF5808" evidence="3">
    <location>
        <begin position="323"/>
        <end position="348"/>
    </location>
</feature>
<proteinExistence type="predicted"/>
<dbReference type="InterPro" id="IPR012867">
    <property type="entry name" value="DUF1648"/>
</dbReference>
<feature type="transmembrane region" description="Helical" evidence="1">
    <location>
        <begin position="233"/>
        <end position="254"/>
    </location>
</feature>
<evidence type="ECO:0000259" key="3">
    <source>
        <dbReference type="Pfam" id="PF19124"/>
    </source>
</evidence>
<feature type="transmembrane region" description="Helical" evidence="1">
    <location>
        <begin position="266"/>
        <end position="287"/>
    </location>
</feature>
<reference evidence="4 5" key="1">
    <citation type="submission" date="2017-11" db="EMBL/GenBank/DDBJ databases">
        <title>Bacillus camelliae sp. nov., isolated from pu'er tea.</title>
        <authorList>
            <person name="Niu L."/>
        </authorList>
    </citation>
    <scope>NUCLEOTIDE SEQUENCE [LARGE SCALE GENOMIC DNA]</scope>
    <source>
        <strain evidence="4 5">7578-1</strain>
    </source>
</reference>
<dbReference type="GO" id="GO:0009636">
    <property type="term" value="P:response to toxic substance"/>
    <property type="evidence" value="ECO:0007669"/>
    <property type="project" value="TreeGrafter"/>
</dbReference>
<feature type="transmembrane region" description="Helical" evidence="1">
    <location>
        <begin position="185"/>
        <end position="205"/>
    </location>
</feature>
<keyword evidence="1" id="KW-1133">Transmembrane helix</keyword>
<dbReference type="Pfam" id="PF07853">
    <property type="entry name" value="DUF1648"/>
    <property type="match status" value="1"/>
</dbReference>
<dbReference type="InterPro" id="IPR043831">
    <property type="entry name" value="DUF5808"/>
</dbReference>
<feature type="transmembrane region" description="Helical" evidence="1">
    <location>
        <begin position="81"/>
        <end position="102"/>
    </location>
</feature>
<dbReference type="EMBL" id="PIQO01000019">
    <property type="protein sequence ID" value="PKR83366.1"/>
    <property type="molecule type" value="Genomic_DNA"/>
</dbReference>
<gene>
    <name evidence="4" type="ORF">CWO92_19500</name>
</gene>
<dbReference type="PANTHER" id="PTHR37810:SF9">
    <property type="entry name" value="MEMBRANE PROTEIN"/>
    <property type="match status" value="1"/>
</dbReference>
<name>A0A2N3LFH2_9BACI</name>
<evidence type="ECO:0008006" key="6">
    <source>
        <dbReference type="Google" id="ProtNLM"/>
    </source>
</evidence>
<dbReference type="OrthoDB" id="157646at2"/>
<dbReference type="Pfam" id="PF19124">
    <property type="entry name" value="DUF5808"/>
    <property type="match status" value="1"/>
</dbReference>
<accession>A0A2N3LFH2</accession>
<dbReference type="RefSeq" id="WP_101355884.1">
    <property type="nucleotide sequence ID" value="NZ_PIQO01000019.1"/>
</dbReference>
<dbReference type="AlphaFoldDB" id="A0A2N3LFH2"/>
<dbReference type="Proteomes" id="UP000233440">
    <property type="component" value="Unassembled WGS sequence"/>
</dbReference>
<organism evidence="4 5">
    <name type="scientific">Heyndrickxia camelliae</name>
    <dbReference type="NCBI Taxonomy" id="1707093"/>
    <lineage>
        <taxon>Bacteria</taxon>
        <taxon>Bacillati</taxon>
        <taxon>Bacillota</taxon>
        <taxon>Bacilli</taxon>
        <taxon>Bacillales</taxon>
        <taxon>Bacillaceae</taxon>
        <taxon>Heyndrickxia</taxon>
    </lineage>
</organism>
<comment type="caution">
    <text evidence="4">The sequence shown here is derived from an EMBL/GenBank/DDBJ whole genome shotgun (WGS) entry which is preliminary data.</text>
</comment>
<dbReference type="PANTHER" id="PTHR37810">
    <property type="entry name" value="IMMUNITY PROTEIN SDPI"/>
    <property type="match status" value="1"/>
</dbReference>
<keyword evidence="1" id="KW-0812">Transmembrane</keyword>
<feature type="transmembrane region" description="Helical" evidence="1">
    <location>
        <begin position="342"/>
        <end position="364"/>
    </location>
</feature>
<feature type="transmembrane region" description="Helical" evidence="1">
    <location>
        <begin position="136"/>
        <end position="157"/>
    </location>
</feature>
<feature type="transmembrane region" description="Helical" evidence="1">
    <location>
        <begin position="50"/>
        <end position="69"/>
    </location>
</feature>
<feature type="domain" description="DUF1648" evidence="2">
    <location>
        <begin position="146"/>
        <end position="193"/>
    </location>
</feature>
<evidence type="ECO:0000313" key="4">
    <source>
        <dbReference type="EMBL" id="PKR83366.1"/>
    </source>
</evidence>
<evidence type="ECO:0000313" key="5">
    <source>
        <dbReference type="Proteomes" id="UP000233440"/>
    </source>
</evidence>
<feature type="transmembrane region" description="Helical" evidence="1">
    <location>
        <begin position="6"/>
        <end position="24"/>
    </location>
</feature>
<keyword evidence="5" id="KW-1185">Reference proteome</keyword>
<protein>
    <recommendedName>
        <fullName evidence="6">DUF1648 domain-containing protein</fullName>
    </recommendedName>
</protein>
<keyword evidence="1" id="KW-0472">Membrane</keyword>
<evidence type="ECO:0000256" key="1">
    <source>
        <dbReference type="SAM" id="Phobius"/>
    </source>
</evidence>
<evidence type="ECO:0000259" key="2">
    <source>
        <dbReference type="Pfam" id="PF07853"/>
    </source>
</evidence>
<sequence>MAITIPIAVMVVLIIMQTILPYIVKRTVVFGVSIPDSYVKDKKLQSYKKLYSLLVFFLSVIGLVFYLIWAINSNLAEDTQALTGIGITFAIILLSMSLYFYFHAKTLQRKKEQKWMVDVKPVKITDLNVRLQDEMLPWYVFLLPVIITLGLVVYTALQYPNLPEQIPMHWGPDGQPDSFSNKTPLSAILMLLILFVMQMMFLGIVEATKRSGIKINATNPTASKVRQLTLRKYSSWLMFIISFLITGLFSYLQLTTIHPGFVHDSFKMLIPIIFLAIVLIGTITFAVKVGNADKNNEFPSVVGVSDIDEDEEYWKGGLFYFNKNDPSIFVEKRFGVGWTINFAHPMGYLIIFGPILLILVITFFV</sequence>